<dbReference type="RefSeq" id="WP_220170147.1">
    <property type="nucleotide sequence ID" value="NZ_JAIBOA010000028.1"/>
</dbReference>
<dbReference type="EMBL" id="JAIBOA010000028">
    <property type="protein sequence ID" value="MBW8486907.1"/>
    <property type="molecule type" value="Genomic_DNA"/>
</dbReference>
<protein>
    <submittedName>
        <fullName evidence="2">Uncharacterized protein</fullName>
    </submittedName>
</protein>
<dbReference type="Proteomes" id="UP000774570">
    <property type="component" value="Unassembled WGS sequence"/>
</dbReference>
<keyword evidence="1" id="KW-0732">Signal</keyword>
<keyword evidence="3" id="KW-1185">Reference proteome</keyword>
<evidence type="ECO:0000313" key="3">
    <source>
        <dbReference type="Proteomes" id="UP000774570"/>
    </source>
</evidence>
<organism evidence="2 3">
    <name type="scientific">Actinomadura parmotrematis</name>
    <dbReference type="NCBI Taxonomy" id="2864039"/>
    <lineage>
        <taxon>Bacteria</taxon>
        <taxon>Bacillati</taxon>
        <taxon>Actinomycetota</taxon>
        <taxon>Actinomycetes</taxon>
        <taxon>Streptosporangiales</taxon>
        <taxon>Thermomonosporaceae</taxon>
        <taxon>Actinomadura</taxon>
    </lineage>
</organism>
<proteinExistence type="predicted"/>
<gene>
    <name evidence="2" type="ORF">K1Y72_31375</name>
</gene>
<name>A0ABS7G2F6_9ACTN</name>
<reference evidence="2 3" key="1">
    <citation type="submission" date="2021-07" db="EMBL/GenBank/DDBJ databases">
        <title>Actinomadura sp. PM05-2 isolated from lichen.</title>
        <authorList>
            <person name="Somphong A."/>
            <person name="Phongsopitanun W."/>
            <person name="Tanasupawat S."/>
            <person name="Peongsungnone V."/>
        </authorList>
    </citation>
    <scope>NUCLEOTIDE SEQUENCE [LARGE SCALE GENOMIC DNA]</scope>
    <source>
        <strain evidence="2 3">PM05-2</strain>
    </source>
</reference>
<sequence length="82" mass="8743">MRSISRSAAVALSATAALMAAPSLAHADAEYRSSSMKADAHGSTLHIRRVFAGDDGEVRYEDSYYTSGPDGASVRHVYSRAH</sequence>
<evidence type="ECO:0000256" key="1">
    <source>
        <dbReference type="SAM" id="SignalP"/>
    </source>
</evidence>
<comment type="caution">
    <text evidence="2">The sequence shown here is derived from an EMBL/GenBank/DDBJ whole genome shotgun (WGS) entry which is preliminary data.</text>
</comment>
<accession>A0ABS7G2F6</accession>
<evidence type="ECO:0000313" key="2">
    <source>
        <dbReference type="EMBL" id="MBW8486907.1"/>
    </source>
</evidence>
<feature type="chain" id="PRO_5046583061" evidence="1">
    <location>
        <begin position="28"/>
        <end position="82"/>
    </location>
</feature>
<feature type="signal peptide" evidence="1">
    <location>
        <begin position="1"/>
        <end position="27"/>
    </location>
</feature>